<dbReference type="STRING" id="555500.I215_12733"/>
<dbReference type="Pfam" id="PF09992">
    <property type="entry name" value="NAGPA"/>
    <property type="match status" value="1"/>
</dbReference>
<organism evidence="2 3">
    <name type="scientific">Galbibacter marinus</name>
    <dbReference type="NCBI Taxonomy" id="555500"/>
    <lineage>
        <taxon>Bacteria</taxon>
        <taxon>Pseudomonadati</taxon>
        <taxon>Bacteroidota</taxon>
        <taxon>Flavobacteriia</taxon>
        <taxon>Flavobacteriales</taxon>
        <taxon>Flavobacteriaceae</taxon>
        <taxon>Galbibacter</taxon>
    </lineage>
</organism>
<dbReference type="RefSeq" id="WP_008992385.1">
    <property type="nucleotide sequence ID" value="NZ_AMSG01000022.1"/>
</dbReference>
<evidence type="ECO:0000259" key="1">
    <source>
        <dbReference type="Pfam" id="PF09992"/>
    </source>
</evidence>
<sequence length="284" mass="31155">MLKYILLGLFLNFGAFTTLQGQNEASEVNKIANAPWESEEVSEEIVWKYHQFEDLFNSRQSITVFEVDLSKETIEVALPHVESGFVSTSEFGEQVGAIAAINGSFFNTKTGGSTVFLKENDSIYAKTGEKFTSYRENAGFAISQHGDISVIKCPDQGWESLVEHSSILASGPLLLDRDQMVDQKDQAFNTNRHPRTAIGITKDNRLIAVVVDGRNTNAHGVSIKELSIIMKALGCTDAMNLDGGGSSTAWVKGHGVVNYPSDNKKFDHKGERAVANALCFKLKN</sequence>
<protein>
    <recommendedName>
        <fullName evidence="1">Phosphodiester glycosidase domain-containing protein</fullName>
    </recommendedName>
</protein>
<dbReference type="eggNOG" id="COG4632">
    <property type="taxonomic scope" value="Bacteria"/>
</dbReference>
<keyword evidence="3" id="KW-1185">Reference proteome</keyword>
<accession>K2QI62</accession>
<evidence type="ECO:0000313" key="3">
    <source>
        <dbReference type="Proteomes" id="UP000007364"/>
    </source>
</evidence>
<dbReference type="Proteomes" id="UP000007364">
    <property type="component" value="Unassembled WGS sequence"/>
</dbReference>
<proteinExistence type="predicted"/>
<name>K2QI62_9FLAO</name>
<comment type="caution">
    <text evidence="2">The sequence shown here is derived from an EMBL/GenBank/DDBJ whole genome shotgun (WGS) entry which is preliminary data.</text>
</comment>
<dbReference type="OrthoDB" id="9809781at2"/>
<reference evidence="2 3" key="1">
    <citation type="journal article" date="2012" name="J. Bacteriol.">
        <title>Genome Sequence of Galbibacter marinum Type Strain ck-I2-15.</title>
        <authorList>
            <person name="Lai Q."/>
            <person name="Li C."/>
            <person name="Shao Z."/>
        </authorList>
    </citation>
    <scope>NUCLEOTIDE SEQUENCE [LARGE SCALE GENOMIC DNA]</scope>
    <source>
        <strain evidence="3">ck-I2-15</strain>
    </source>
</reference>
<dbReference type="PANTHER" id="PTHR40446">
    <property type="entry name" value="N-ACETYLGLUCOSAMINE-1-PHOSPHODIESTER ALPHA-N-ACETYLGLUCOSAMINIDASE"/>
    <property type="match status" value="1"/>
</dbReference>
<gene>
    <name evidence="2" type="ORF">I215_12733</name>
</gene>
<dbReference type="AlphaFoldDB" id="K2QI62"/>
<evidence type="ECO:0000313" key="2">
    <source>
        <dbReference type="EMBL" id="EKF54412.1"/>
    </source>
</evidence>
<dbReference type="EMBL" id="AMSG01000022">
    <property type="protein sequence ID" value="EKF54412.1"/>
    <property type="molecule type" value="Genomic_DNA"/>
</dbReference>
<dbReference type="PANTHER" id="PTHR40446:SF2">
    <property type="entry name" value="N-ACETYLGLUCOSAMINE-1-PHOSPHODIESTER ALPHA-N-ACETYLGLUCOSAMINIDASE"/>
    <property type="match status" value="1"/>
</dbReference>
<dbReference type="PATRIC" id="fig|555500.3.peg.2624"/>
<dbReference type="InterPro" id="IPR018711">
    <property type="entry name" value="NAGPA"/>
</dbReference>
<feature type="domain" description="Phosphodiester glycosidase" evidence="1">
    <location>
        <begin position="96"/>
        <end position="280"/>
    </location>
</feature>